<dbReference type="VEuPathDB" id="FungiDB:GWK60_M02035"/>
<feature type="region of interest" description="Disordered" evidence="1">
    <location>
        <begin position="1"/>
        <end position="35"/>
    </location>
</feature>
<reference evidence="2 3" key="1">
    <citation type="submission" date="2015-10" db="EMBL/GenBank/DDBJ databases">
        <title>Draft genomes sequences of Candida glabrata isolates 1A, 1B, 2A, 2B, 3A and 3B.</title>
        <authorList>
            <person name="Haavelsrud O.E."/>
            <person name="Gaustad P."/>
        </authorList>
    </citation>
    <scope>NUCLEOTIDE SEQUENCE [LARGE SCALE GENOMIC DNA]</scope>
    <source>
        <strain evidence="2">910700640</strain>
    </source>
</reference>
<dbReference type="GO" id="GO:0032174">
    <property type="term" value="C:cellular bud neck septin collar"/>
    <property type="evidence" value="ECO:0007669"/>
    <property type="project" value="EnsemblFungi"/>
</dbReference>
<dbReference type="GO" id="GO:0005886">
    <property type="term" value="C:plasma membrane"/>
    <property type="evidence" value="ECO:0007669"/>
    <property type="project" value="EnsemblFungi"/>
</dbReference>
<dbReference type="AlphaFoldDB" id="A0A0W0D7Y7"/>
<organism evidence="2 3">
    <name type="scientific">Candida glabrata</name>
    <name type="common">Yeast</name>
    <name type="synonym">Torulopsis glabrata</name>
    <dbReference type="NCBI Taxonomy" id="5478"/>
    <lineage>
        <taxon>Eukaryota</taxon>
        <taxon>Fungi</taxon>
        <taxon>Dikarya</taxon>
        <taxon>Ascomycota</taxon>
        <taxon>Saccharomycotina</taxon>
        <taxon>Saccharomycetes</taxon>
        <taxon>Saccharomycetales</taxon>
        <taxon>Saccharomycetaceae</taxon>
        <taxon>Nakaseomyces</taxon>
    </lineage>
</organism>
<comment type="caution">
    <text evidence="2">The sequence shown here is derived from an EMBL/GenBank/DDBJ whole genome shotgun (WGS) entry which is preliminary data.</text>
</comment>
<dbReference type="Proteomes" id="UP000054886">
    <property type="component" value="Unassembled WGS sequence"/>
</dbReference>
<sequence>MSGMIIRTPTRTKTKSFNGKQMDFTFPSPVRGSVDEHSLDNHRIVNETLSLKPQEDIEVSSQMLSDYTSSASNANTYSGNSSNGYYSFANISDNTTASPKLHNHNNMVSPILENTESSFQLQTVESLDPQRQRIRSTYEYGHMGSNQNLRQTREKSKTAESISTTIAQQTIPTADNISFDFSDISGYEDAVSNKSENMNHKPQNSVVKNQLRATSRAAISTNDSPSLSNVYMSSLINSSLESTRKTSTASSSVRSSRSSLKRSNAVRCKGGLLQYFTKLGIKIRKNCNKLRLVMRRKLFRFKKNSKSFSRSNSIRSGLEISKLPKVRHEKKLRQESSSIAPHTLHQKRTHGFNNKLHKSMSLKSLQPALVSETVPEINNNLHDILESKEKTADVPAATKTMKTTPSLRRTPSSIRRAASILTSNVATPKASANNRNSMIEYDTVENSRISSRNSSIKSKGRLVRSSGSVGLSSIARQPSIVVKNKVIPLSMSRFSIKEEIKEEEEESEESTSDYYVETEPVEAAPRTLAGPKSYAPENFRYGANVDDIKTLYKHYLSTVISRRIKMRLEMAQGEHSATNEPALTHQSTASLKDPIASVLTEYDSEGSEGTNLFDDEDDSSASEEDDEVVLPPLKGHNSTMSFVVQSPFTRQNSMASSSALLYLPVKRSLTLPIGMKIT</sequence>
<feature type="region of interest" description="Disordered" evidence="1">
    <location>
        <begin position="242"/>
        <end position="261"/>
    </location>
</feature>
<name>A0A0W0D7Y7_CANGB</name>
<accession>A0A0W0D7Y7</accession>
<dbReference type="GO" id="GO:0098841">
    <property type="term" value="P:protein localization to cell division site after cytokinesis"/>
    <property type="evidence" value="ECO:0007669"/>
    <property type="project" value="EnsemblFungi"/>
</dbReference>
<dbReference type="EMBL" id="LLZZ01000106">
    <property type="protein sequence ID" value="KTB07941.1"/>
    <property type="molecule type" value="Genomic_DNA"/>
</dbReference>
<evidence type="ECO:0000313" key="3">
    <source>
        <dbReference type="Proteomes" id="UP000054886"/>
    </source>
</evidence>
<dbReference type="GO" id="GO:0005637">
    <property type="term" value="C:nuclear inner membrane"/>
    <property type="evidence" value="ECO:0007669"/>
    <property type="project" value="EnsemblFungi"/>
</dbReference>
<dbReference type="GO" id="GO:1903473">
    <property type="term" value="P:positive regulation of mitotic actomyosin contractile ring contraction"/>
    <property type="evidence" value="ECO:0007669"/>
    <property type="project" value="EnsemblFungi"/>
</dbReference>
<feature type="region of interest" description="Disordered" evidence="1">
    <location>
        <begin position="138"/>
        <end position="160"/>
    </location>
</feature>
<feature type="compositionally biased region" description="Acidic residues" evidence="1">
    <location>
        <begin position="613"/>
        <end position="628"/>
    </location>
</feature>
<dbReference type="VEuPathDB" id="FungiDB:B1J91_M02123g"/>
<protein>
    <submittedName>
        <fullName evidence="2">Altered inheritance of mitochondria protein 44</fullName>
    </submittedName>
</protein>
<evidence type="ECO:0000313" key="2">
    <source>
        <dbReference type="EMBL" id="KTB07941.1"/>
    </source>
</evidence>
<dbReference type="GO" id="GO:1901900">
    <property type="term" value="P:regulation of protein localization to cell division site"/>
    <property type="evidence" value="ECO:0007669"/>
    <property type="project" value="EnsemblFungi"/>
</dbReference>
<feature type="compositionally biased region" description="Polar residues" evidence="1">
    <location>
        <begin position="9"/>
        <end position="19"/>
    </location>
</feature>
<dbReference type="GO" id="GO:1990344">
    <property type="term" value="P:secondary cell septum biogenesis"/>
    <property type="evidence" value="ECO:0007669"/>
    <property type="project" value="EnsemblFungi"/>
</dbReference>
<dbReference type="VEuPathDB" id="FungiDB:GVI51_M02035"/>
<gene>
    <name evidence="2" type="ORF">AO440_003948</name>
</gene>
<evidence type="ECO:0000256" key="1">
    <source>
        <dbReference type="SAM" id="MobiDB-lite"/>
    </source>
</evidence>
<dbReference type="GO" id="GO:0032177">
    <property type="term" value="C:cellular bud neck split septin rings"/>
    <property type="evidence" value="ECO:0007669"/>
    <property type="project" value="EnsemblFungi"/>
</dbReference>
<dbReference type="GO" id="GO:0045185">
    <property type="term" value="P:maintenance of protein location"/>
    <property type="evidence" value="ECO:0007669"/>
    <property type="project" value="EnsemblFungi"/>
</dbReference>
<proteinExistence type="predicted"/>
<dbReference type="VEuPathDB" id="FungiDB:CAGL0M02123g"/>
<feature type="compositionally biased region" description="Low complexity" evidence="1">
    <location>
        <begin position="245"/>
        <end position="261"/>
    </location>
</feature>
<feature type="region of interest" description="Disordered" evidence="1">
    <location>
        <begin position="602"/>
        <end position="632"/>
    </location>
</feature>